<dbReference type="RefSeq" id="WP_173206709.1">
    <property type="nucleotide sequence ID" value="NZ_CP053697.2"/>
</dbReference>
<dbReference type="InterPro" id="IPR036922">
    <property type="entry name" value="Rieske_2Fe-2S_sf"/>
</dbReference>
<name>A0A6M8FTI3_9GAMM</name>
<proteinExistence type="predicted"/>
<dbReference type="KEGG" id="pcam:HNE05_08150"/>
<reference evidence="1" key="1">
    <citation type="submission" date="2020-07" db="EMBL/GenBank/DDBJ databases">
        <title>Nitrate ammonifying Pseudomonas campi sp. nov. isolated from German agricultural grassland.</title>
        <authorList>
            <person name="Timsy T."/>
            <person name="Ulrich A."/>
            <person name="Spanner T."/>
            <person name="Foesel B."/>
            <person name="Kolb S."/>
            <person name="Horn M.A."/>
            <person name="Behrendt U."/>
        </authorList>
    </citation>
    <scope>NUCLEOTIDE SEQUENCE</scope>
    <source>
        <strain evidence="1">S1-A32-2</strain>
    </source>
</reference>
<gene>
    <name evidence="1" type="ORF">HNE05_08150</name>
</gene>
<accession>A0A6M8FTI3</accession>
<dbReference type="Proteomes" id="UP000501379">
    <property type="component" value="Chromosome"/>
</dbReference>
<keyword evidence="2" id="KW-1185">Reference proteome</keyword>
<sequence>MNRKTALSLAVFLIAFIGVIFSASPFIKSLSIGPKANNASLVTIDIPQLTEGHLKEIEINGLNLYLLKPSKEQTEAIQRLNTHVWNSRIDSFNRELGAYIYWGHSTTFGCPLELKPPQESPILRWSKEAEWLGGHWDWRCEVSYDYAGRAIKTYEHTFNGYAAEFPNLDIPRIFKKQNGKISVSIYQR</sequence>
<evidence type="ECO:0000313" key="2">
    <source>
        <dbReference type="Proteomes" id="UP000501379"/>
    </source>
</evidence>
<evidence type="ECO:0000313" key="1">
    <source>
        <dbReference type="EMBL" id="QKE63336.1"/>
    </source>
</evidence>
<dbReference type="GO" id="GO:0051537">
    <property type="term" value="F:2 iron, 2 sulfur cluster binding"/>
    <property type="evidence" value="ECO:0007669"/>
    <property type="project" value="InterPro"/>
</dbReference>
<dbReference type="AlphaFoldDB" id="A0A6M8FTI3"/>
<dbReference type="Gene3D" id="2.102.10.10">
    <property type="entry name" value="Rieske [2Fe-2S] iron-sulphur domain"/>
    <property type="match status" value="1"/>
</dbReference>
<protein>
    <submittedName>
        <fullName evidence="1">Uncharacterized protein</fullName>
    </submittedName>
</protein>
<dbReference type="EMBL" id="CP053697">
    <property type="protein sequence ID" value="QKE63336.1"/>
    <property type="molecule type" value="Genomic_DNA"/>
</dbReference>
<organism evidence="1 2">
    <name type="scientific">Aquipseudomonas campi</name>
    <dbReference type="NCBI Taxonomy" id="2731681"/>
    <lineage>
        <taxon>Bacteria</taxon>
        <taxon>Pseudomonadati</taxon>
        <taxon>Pseudomonadota</taxon>
        <taxon>Gammaproteobacteria</taxon>
        <taxon>Pseudomonadales</taxon>
        <taxon>Pseudomonadaceae</taxon>
        <taxon>Aquipseudomonas</taxon>
    </lineage>
</organism>